<proteinExistence type="predicted"/>
<gene>
    <name evidence="3" type="ORF">METZ01_LOCUS98950</name>
</gene>
<dbReference type="InterPro" id="IPR040442">
    <property type="entry name" value="Pyrv_kinase-like_dom_sf"/>
</dbReference>
<dbReference type="SUPFAM" id="SSF51621">
    <property type="entry name" value="Phosphoenolpyruvate/pyruvate domain"/>
    <property type="match status" value="1"/>
</dbReference>
<dbReference type="CDD" id="cd03451">
    <property type="entry name" value="FkbR2"/>
    <property type="match status" value="2"/>
</dbReference>
<dbReference type="Gene3D" id="3.20.20.60">
    <property type="entry name" value="Phosphoenolpyruvate-binding domains"/>
    <property type="match status" value="1"/>
</dbReference>
<organism evidence="3">
    <name type="scientific">marine metagenome</name>
    <dbReference type="NCBI Taxonomy" id="408172"/>
    <lineage>
        <taxon>unclassified sequences</taxon>
        <taxon>metagenomes</taxon>
        <taxon>ecological metagenomes</taxon>
    </lineage>
</organism>
<name>A0A381W0K6_9ZZZZ</name>
<dbReference type="Pfam" id="PF19315">
    <property type="entry name" value="MC_hydratase"/>
    <property type="match status" value="1"/>
</dbReference>
<dbReference type="Gene3D" id="3.10.129.10">
    <property type="entry name" value="Hotdog Thioesterase"/>
    <property type="match status" value="1"/>
</dbReference>
<evidence type="ECO:0000256" key="1">
    <source>
        <dbReference type="ARBA" id="ARBA00022723"/>
    </source>
</evidence>
<evidence type="ECO:0000313" key="3">
    <source>
        <dbReference type="EMBL" id="SVA46096.1"/>
    </source>
</evidence>
<dbReference type="AlphaFoldDB" id="A0A381W0K6"/>
<dbReference type="InterPro" id="IPR052342">
    <property type="entry name" value="MCH/BMMD"/>
</dbReference>
<accession>A0A381W0K6</accession>
<dbReference type="InterPro" id="IPR015813">
    <property type="entry name" value="Pyrv/PenolPyrv_kinase-like_dom"/>
</dbReference>
<protein>
    <recommendedName>
        <fullName evidence="2">HpcH/HpaI aldolase/citrate lyase domain-containing protein</fullName>
    </recommendedName>
</protein>
<dbReference type="SUPFAM" id="SSF54637">
    <property type="entry name" value="Thioesterase/thiol ester dehydrase-isomerase"/>
    <property type="match status" value="2"/>
</dbReference>
<dbReference type="Pfam" id="PF03328">
    <property type="entry name" value="HpcH_HpaI"/>
    <property type="match status" value="1"/>
</dbReference>
<dbReference type="GO" id="GO:0046872">
    <property type="term" value="F:metal ion binding"/>
    <property type="evidence" value="ECO:0007669"/>
    <property type="project" value="UniProtKB-KW"/>
</dbReference>
<reference evidence="3" key="1">
    <citation type="submission" date="2018-05" db="EMBL/GenBank/DDBJ databases">
        <authorList>
            <person name="Lanie J.A."/>
            <person name="Ng W.-L."/>
            <person name="Kazmierczak K.M."/>
            <person name="Andrzejewski T.M."/>
            <person name="Davidsen T.M."/>
            <person name="Wayne K.J."/>
            <person name="Tettelin H."/>
            <person name="Glass J.I."/>
            <person name="Rusch D."/>
            <person name="Podicherti R."/>
            <person name="Tsui H.-C.T."/>
            <person name="Winkler M.E."/>
        </authorList>
    </citation>
    <scope>NUCLEOTIDE SEQUENCE</scope>
</reference>
<dbReference type="EMBL" id="UINC01010355">
    <property type="protein sequence ID" value="SVA46096.1"/>
    <property type="molecule type" value="Genomic_DNA"/>
</dbReference>
<dbReference type="InterPro" id="IPR029069">
    <property type="entry name" value="HotDog_dom_sf"/>
</dbReference>
<feature type="domain" description="HpcH/HpaI aldolase/citrate lyase" evidence="2">
    <location>
        <begin position="10"/>
        <end position="220"/>
    </location>
</feature>
<dbReference type="InterPro" id="IPR005000">
    <property type="entry name" value="Aldolase/citrate-lyase_domain"/>
</dbReference>
<dbReference type="InterPro" id="IPR048274">
    <property type="entry name" value="MC_hydratase"/>
</dbReference>
<evidence type="ECO:0000259" key="2">
    <source>
        <dbReference type="Pfam" id="PF03328"/>
    </source>
</evidence>
<dbReference type="PANTHER" id="PTHR43664">
    <property type="entry name" value="MONOAMINE OXIDASE-RELATED"/>
    <property type="match status" value="1"/>
</dbReference>
<sequence length="654" mass="73084">MRKNVKKPRRSVLYVPGSSEKALKKSPTLDVDAIIYDLEDSVSANVKEEARQAIIETINSGVNKNKEQIVRINSIQSEIGKDDVKILEHCEPDAILIPKINNAKDVIECDKYLKNGETKIWVMMETALSIVNAYDIAKSSKNLKCFVMGTNDLSTELGIEEDLKRTALQTSFEKCMMATKAYKLSILDGVYNDIKDPKGFEEECLYSHGLGFDGKTLIHPAQIDICNKVFTPTAEQFDKAKKIVDAFNEARKKDPDVGVIVVDGSQIEELHVEHAKRILDAEKLISKVSGKPAEIIHGPQNKFKYKTGNFFEDFAMGQKIEHGTPRTITAGDSSLYTALYGSRYALHSSKEFAKTLSLEDSPVDDFLLFNIAFGKTVPDISLNAIANLGYAECKFLKPAYPGDTIKSTSEVIGIKENSNGDNGVVYVHSIGTNQNNEKVIDYKRWVMVRKKNKQLKSSDKIIPELSKEVSKEEIVEISKSYNFNCDNFNFQESGSNLTFEDYTINEKINHIDGMTIESAEHMMATKLYQNNAKVHFNHFVEKSARFGRRIVYGGHVISLTRALSFNGLSNAFKIIAINGGTHATPCFAGMTVFAWSKILDKIEVSDSIGAMRVRTNGIGDAQAYQFQHINSDGHYDPSVLLSLDYWVLIPRKKG</sequence>
<dbReference type="PANTHER" id="PTHR43664:SF1">
    <property type="entry name" value="BETA-METHYLMALYL-COA DEHYDRATASE"/>
    <property type="match status" value="1"/>
</dbReference>
<keyword evidence="1" id="KW-0479">Metal-binding</keyword>
<dbReference type="GO" id="GO:0016829">
    <property type="term" value="F:lyase activity"/>
    <property type="evidence" value="ECO:0007669"/>
    <property type="project" value="InterPro"/>
</dbReference>